<feature type="transmembrane region" description="Helical" evidence="2">
    <location>
        <begin position="12"/>
        <end position="31"/>
    </location>
</feature>
<keyword evidence="2" id="KW-0472">Membrane</keyword>
<dbReference type="InterPro" id="IPR036291">
    <property type="entry name" value="NAD(P)-bd_dom_sf"/>
</dbReference>
<dbReference type="RefSeq" id="WP_150961262.1">
    <property type="nucleotide sequence ID" value="NZ_VZZJ01000001.1"/>
</dbReference>
<dbReference type="AlphaFoldDB" id="A0A6N6MZY1"/>
<evidence type="ECO:0000313" key="5">
    <source>
        <dbReference type="Proteomes" id="UP000441523"/>
    </source>
</evidence>
<reference evidence="4 5" key="1">
    <citation type="submission" date="2019-09" db="EMBL/GenBank/DDBJ databases">
        <title>YIM 132548 draft genome.</title>
        <authorList>
            <person name="Jiang L."/>
        </authorList>
    </citation>
    <scope>NUCLEOTIDE SEQUENCE [LARGE SCALE GENOMIC DNA]</scope>
    <source>
        <strain evidence="4 5">YIM 132548</strain>
    </source>
</reference>
<keyword evidence="2" id="KW-1133">Transmembrane helix</keyword>
<feature type="transmembrane region" description="Helical" evidence="2">
    <location>
        <begin position="73"/>
        <end position="93"/>
    </location>
</feature>
<dbReference type="InterPro" id="IPR051203">
    <property type="entry name" value="Polysaccharide_Synthase-Rel"/>
</dbReference>
<proteinExistence type="inferred from homology"/>
<dbReference type="EMBL" id="VZZJ01000001">
    <property type="protein sequence ID" value="KAB1076234.1"/>
    <property type="molecule type" value="Genomic_DNA"/>
</dbReference>
<dbReference type="Gene3D" id="3.40.50.720">
    <property type="entry name" value="NAD(P)-binding Rossmann-like Domain"/>
    <property type="match status" value="2"/>
</dbReference>
<keyword evidence="5" id="KW-1185">Reference proteome</keyword>
<organism evidence="4 5">
    <name type="scientific">Methylobacterium planeticum</name>
    <dbReference type="NCBI Taxonomy" id="2615211"/>
    <lineage>
        <taxon>Bacteria</taxon>
        <taxon>Pseudomonadati</taxon>
        <taxon>Pseudomonadota</taxon>
        <taxon>Alphaproteobacteria</taxon>
        <taxon>Hyphomicrobiales</taxon>
        <taxon>Methylobacteriaceae</taxon>
        <taxon>Methylobacterium</taxon>
    </lineage>
</organism>
<evidence type="ECO:0000313" key="4">
    <source>
        <dbReference type="EMBL" id="KAB1076234.1"/>
    </source>
</evidence>
<comment type="caution">
    <text evidence="4">The sequence shown here is derived from an EMBL/GenBank/DDBJ whole genome shotgun (WGS) entry which is preliminary data.</text>
</comment>
<feature type="domain" description="Polysaccharide biosynthesis protein CapD-like" evidence="3">
    <location>
        <begin position="293"/>
        <end position="586"/>
    </location>
</feature>
<gene>
    <name evidence="4" type="ORF">F6X51_01465</name>
</gene>
<feature type="transmembrane region" description="Helical" evidence="2">
    <location>
        <begin position="105"/>
        <end position="131"/>
    </location>
</feature>
<protein>
    <submittedName>
        <fullName evidence="4">Polysaccharide biosynthesis protein</fullName>
    </submittedName>
</protein>
<dbReference type="PANTHER" id="PTHR43318">
    <property type="entry name" value="UDP-N-ACETYLGLUCOSAMINE 4,6-DEHYDRATASE"/>
    <property type="match status" value="1"/>
</dbReference>
<keyword evidence="2" id="KW-0812">Transmembrane</keyword>
<evidence type="ECO:0000256" key="2">
    <source>
        <dbReference type="SAM" id="Phobius"/>
    </source>
</evidence>
<accession>A0A6N6MZY1</accession>
<comment type="similarity">
    <text evidence="1">Belongs to the polysaccharide synthase family.</text>
</comment>
<feature type="transmembrane region" description="Helical" evidence="2">
    <location>
        <begin position="43"/>
        <end position="61"/>
    </location>
</feature>
<evidence type="ECO:0000259" key="3">
    <source>
        <dbReference type="Pfam" id="PF02719"/>
    </source>
</evidence>
<dbReference type="Proteomes" id="UP000441523">
    <property type="component" value="Unassembled WGS sequence"/>
</dbReference>
<sequence length="658" mass="70711">MQQRTYKTAVMVVHDCVATALAVILTFVFRFNGEFLAERLHALPLLLPPFMAFAGLVYARFKLYRTKWRFASLPDLAGIVRAASVLALTLLVLDYVLVSADLYGFYFFGKIAIVLYWVLQIFLLGGTRLAFRYLKYARSRQSSARGATVPTLLLGRGGDIEVLLRAIESGSVRKLSPKGILSPRADEAGQMMRGVPVLGGFPELERVVASLAERGQPVRRLVATPSALTPEAEPDDLIARARRLGLPLVRVVSLGEGMRDAELAPLEIEDLLLRPTVAIDRPRLERFLTGTRVIVTGGGGSIGSEICARAVAFGASAVLVVESSEPALHGVLSQPALAHAEAAVTGALADIRDRDRLHAVFAGFRPDYVFHAAALKQVPYLERDWTEGIKTNVFGSINVADATIAAGARALVMISTDKAIEPVSQLGVTKRFAEMVAQALDAEQSVAGPGATRLIAVRFGNVLGSVGSVVPVFKAQIARGGPVTVTHPDMVRYFMTVREAADLVLTAASHADREARSLPADPASADQRAAVYVLKMGQPVRIRDLAERMIRLAGFEPGDEIEIATTGARPGERLNEILFAREEPRVTLDGIEGVMAAKPVFADRAVLAAWTERLRQAVAAGDRAAAEAVFEAAIPDFRERAAAAAIAEARPEPAPNPA</sequence>
<evidence type="ECO:0000256" key="1">
    <source>
        <dbReference type="ARBA" id="ARBA00007430"/>
    </source>
</evidence>
<dbReference type="InterPro" id="IPR003869">
    <property type="entry name" value="Polysac_CapD-like"/>
</dbReference>
<name>A0A6N6MZY1_9HYPH</name>
<dbReference type="SUPFAM" id="SSF51735">
    <property type="entry name" value="NAD(P)-binding Rossmann-fold domains"/>
    <property type="match status" value="1"/>
</dbReference>
<dbReference type="Pfam" id="PF02719">
    <property type="entry name" value="Polysacc_synt_2"/>
    <property type="match status" value="1"/>
</dbReference>
<dbReference type="PANTHER" id="PTHR43318:SF1">
    <property type="entry name" value="POLYSACCHARIDE BIOSYNTHESIS PROTEIN EPSC-RELATED"/>
    <property type="match status" value="1"/>
</dbReference>